<evidence type="ECO:0000256" key="12">
    <source>
        <dbReference type="ARBA" id="ARBA00023242"/>
    </source>
</evidence>
<proteinExistence type="inferred from homology"/>
<comment type="cofactor">
    <cofactor evidence="13 16">
        <name>Zn(2+)</name>
        <dbReference type="ChEBI" id="CHEBI:29105"/>
    </cofactor>
    <text evidence="13 16">Binds 1 zinc ion per subunit.</text>
</comment>
<keyword evidence="20" id="KW-1185">Reference proteome</keyword>
<dbReference type="Pfam" id="PF07710">
    <property type="entry name" value="P53_tetramer"/>
    <property type="match status" value="1"/>
</dbReference>
<feature type="region of interest" description="Disordered" evidence="17">
    <location>
        <begin position="36"/>
        <end position="101"/>
    </location>
</feature>
<gene>
    <name evidence="19" type="primary">tp63</name>
</gene>
<evidence type="ECO:0000256" key="6">
    <source>
        <dbReference type="ARBA" id="ARBA00022833"/>
    </source>
</evidence>
<feature type="site" description="Interaction with DNA" evidence="14">
    <location>
        <position position="122"/>
    </location>
</feature>
<feature type="binding site" evidence="13">
    <location>
        <position position="178"/>
    </location>
    <ligand>
        <name>Zn(2+)</name>
        <dbReference type="ChEBI" id="CHEBI:29105"/>
    </ligand>
</feature>
<comment type="similarity">
    <text evidence="2 16">Belongs to the p53 family.</text>
</comment>
<dbReference type="InterPro" id="IPR010991">
    <property type="entry name" value="p53_tetrameristn"/>
</dbReference>
<dbReference type="Gene3D" id="2.60.40.720">
    <property type="match status" value="1"/>
</dbReference>
<keyword evidence="12 16" id="KW-0539">Nucleus</keyword>
<dbReference type="InterPro" id="IPR036674">
    <property type="entry name" value="p53_tetramer_sf"/>
</dbReference>
<dbReference type="PRINTS" id="PR00386">
    <property type="entry name" value="P53SUPPRESSR"/>
</dbReference>
<dbReference type="SUPFAM" id="SSF49417">
    <property type="entry name" value="p53-like transcription factors"/>
    <property type="match status" value="1"/>
</dbReference>
<dbReference type="PANTHER" id="PTHR11447:SF8">
    <property type="entry name" value="TUMOR PROTEIN 63"/>
    <property type="match status" value="1"/>
</dbReference>
<sequence>MSQGQGSQGTDILGQDVLSQLLEMLDHHVYSIFCPTGDSPEPPAPQYTSLGLLNSMDQNGGSTSTSPYNNEHAQNNVTAPSPYAQPSSTFEALSPSPAIPSNTDYAGTHTFDVSFQQSSTAKSATWTYSTDLKKLYCQIAKTCPIQIKVLTNPPQGAVIRAMPVYKKAEHVTEVVKRCPNHELSREFNDGQIAPPSHLIRVEGNSHAQYMEDSITGRQSVLVPYEPPQVGTEFTTILYNFMCNSSCVGGMNRRPIVIIVTLETRDGQVLGRRCFEARICACPGRDRKADEDSIRKQHVSDGTKSSEAFRQASHLSQLNSIKKRRSTDEEVFCLPIKGREIYEILVKIKESLELMQFLPQQTIESYRQQQHNLLQKQNSLPPQPAFGSSSPTLGKNKLPSVSQLINPQQHNTLTPSSMTGGLTDMTPPMMGGPVPMNTDMSALSPTNPLQPQLQMVPSSHCTPPPPYPMDNSISSFLLRLGCSACLDYFTAQGLTNIYQIENYNLEDLSRLKIPPEFQHIIWKGIMEYRQTMEFSPPPHILRTSSGTSTVSVGSTEARGERVIDAVRFTLRQTISFPPRDDWTDFSFDLAPDSRRNKQQRIKEEGE</sequence>
<reference evidence="19" key="2">
    <citation type="submission" date="2025-09" db="UniProtKB">
        <authorList>
            <consortium name="Ensembl"/>
        </authorList>
    </citation>
    <scope>IDENTIFICATION</scope>
</reference>
<keyword evidence="10 16" id="KW-0010">Activator</keyword>
<dbReference type="InterPro" id="IPR002117">
    <property type="entry name" value="p53_tumour_suppressor"/>
</dbReference>
<dbReference type="Pfam" id="PF07647">
    <property type="entry name" value="SAM_2"/>
    <property type="match status" value="1"/>
</dbReference>
<feature type="binding site" evidence="13">
    <location>
        <position position="246"/>
    </location>
    <ligand>
        <name>Zn(2+)</name>
        <dbReference type="ChEBI" id="CHEBI:29105"/>
    </ligand>
</feature>
<feature type="compositionally biased region" description="Basic and acidic residues" evidence="17">
    <location>
        <begin position="590"/>
        <end position="605"/>
    </location>
</feature>
<evidence type="ECO:0000256" key="14">
    <source>
        <dbReference type="PIRSR" id="PIRSR602117-2"/>
    </source>
</evidence>
<evidence type="ECO:0000256" key="4">
    <source>
        <dbReference type="ARBA" id="ARBA00022703"/>
    </source>
</evidence>
<dbReference type="InterPro" id="IPR013761">
    <property type="entry name" value="SAM/pointed_sf"/>
</dbReference>
<keyword evidence="8 16" id="KW-0805">Transcription regulation</keyword>
<evidence type="ECO:0000313" key="19">
    <source>
        <dbReference type="Ensembl" id="ENSSANP00000101548.1"/>
    </source>
</evidence>
<dbReference type="PANTHER" id="PTHR11447">
    <property type="entry name" value="CELLULAR TUMOR ANTIGEN P53"/>
    <property type="match status" value="1"/>
</dbReference>
<comment type="subcellular location">
    <subcellularLocation>
        <location evidence="1 16">Nucleus</location>
    </subcellularLocation>
</comment>
<dbReference type="GO" id="GO:0051262">
    <property type="term" value="P:protein tetramerization"/>
    <property type="evidence" value="ECO:0007669"/>
    <property type="project" value="InterPro"/>
</dbReference>
<feature type="domain" description="SAM" evidence="18">
    <location>
        <begin position="464"/>
        <end position="530"/>
    </location>
</feature>
<dbReference type="InterPro" id="IPR012346">
    <property type="entry name" value="p53/RUNT-type_TF_DNA-bd_sf"/>
</dbReference>
<evidence type="ECO:0000256" key="7">
    <source>
        <dbReference type="ARBA" id="ARBA00022843"/>
    </source>
</evidence>
<evidence type="ECO:0000256" key="9">
    <source>
        <dbReference type="ARBA" id="ARBA00023125"/>
    </source>
</evidence>
<dbReference type="GO" id="GO:0060429">
    <property type="term" value="P:epithelium development"/>
    <property type="evidence" value="ECO:0007669"/>
    <property type="project" value="UniProtKB-ARBA"/>
</dbReference>
<evidence type="ECO:0000256" key="8">
    <source>
        <dbReference type="ARBA" id="ARBA00023015"/>
    </source>
</evidence>
<dbReference type="Gene3D" id="4.10.170.10">
    <property type="entry name" value="p53-like tetramerisation domain"/>
    <property type="match status" value="1"/>
</dbReference>
<dbReference type="GO" id="GO:0009653">
    <property type="term" value="P:anatomical structure morphogenesis"/>
    <property type="evidence" value="ECO:0007669"/>
    <property type="project" value="UniProtKB-ARBA"/>
</dbReference>
<keyword evidence="9 16" id="KW-0238">DNA-binding</keyword>
<evidence type="ECO:0000256" key="11">
    <source>
        <dbReference type="ARBA" id="ARBA00023163"/>
    </source>
</evidence>
<evidence type="ECO:0000256" key="2">
    <source>
        <dbReference type="ARBA" id="ARBA00006167"/>
    </source>
</evidence>
<evidence type="ECO:0000256" key="1">
    <source>
        <dbReference type="ARBA" id="ARBA00004123"/>
    </source>
</evidence>
<dbReference type="GO" id="GO:0046872">
    <property type="term" value="F:metal ion binding"/>
    <property type="evidence" value="ECO:0007669"/>
    <property type="project" value="UniProtKB-KW"/>
</dbReference>
<dbReference type="InterPro" id="IPR008967">
    <property type="entry name" value="p53-like_TF_DNA-bd_sf"/>
</dbReference>
<feature type="region of interest" description="Disordered" evidence="17">
    <location>
        <begin position="586"/>
        <end position="605"/>
    </location>
</feature>
<dbReference type="CDD" id="cd08367">
    <property type="entry name" value="P53"/>
    <property type="match status" value="1"/>
</dbReference>
<comment type="function">
    <text evidence="16">Acts as a sequence specific DNA binding transcriptional activator or repressor. The isoforms contain a varying set of transactivation and auto-regulating transactivation inhibiting domains thus showing an isoform specific activity. May be required in conjunction with TP73/p73 for initiation of p53/TP53 dependent apoptosis in response to genotoxic insults and the presence of activated oncogenes.</text>
</comment>
<dbReference type="FunFam" id="2.60.40.720:FF:000002">
    <property type="entry name" value="Cellular tumor antigen p53"/>
    <property type="match status" value="1"/>
</dbReference>
<evidence type="ECO:0000256" key="5">
    <source>
        <dbReference type="ARBA" id="ARBA00022723"/>
    </source>
</evidence>
<dbReference type="InterPro" id="IPR057064">
    <property type="entry name" value="P53_central_site"/>
</dbReference>
<evidence type="ECO:0000256" key="13">
    <source>
        <dbReference type="PIRSR" id="PIRSR602117-1"/>
    </source>
</evidence>
<evidence type="ECO:0000256" key="17">
    <source>
        <dbReference type="SAM" id="MobiDB-lite"/>
    </source>
</evidence>
<evidence type="ECO:0000259" key="18">
    <source>
        <dbReference type="SMART" id="SM00454"/>
    </source>
</evidence>
<keyword evidence="11 16" id="KW-0804">Transcription</keyword>
<comment type="subunit">
    <text evidence="16">Binds DNA as a homotetramer. Isoform composition of the tetramer may determine transactivation activity.</text>
</comment>
<dbReference type="Gene3D" id="1.10.150.50">
    <property type="entry name" value="Transcription Factor, Ets-1"/>
    <property type="match status" value="1"/>
</dbReference>
<dbReference type="AlphaFoldDB" id="A0A671T083"/>
<feature type="binding site" evidence="13">
    <location>
        <position position="242"/>
    </location>
    <ligand>
        <name>Zn(2+)</name>
        <dbReference type="ChEBI" id="CHEBI:29105"/>
    </ligand>
</feature>
<dbReference type="GO" id="GO:0005634">
    <property type="term" value="C:nucleus"/>
    <property type="evidence" value="ECO:0007669"/>
    <property type="project" value="UniProtKB-SubCell"/>
</dbReference>
<feature type="binding site" evidence="13">
    <location>
        <position position="181"/>
    </location>
    <ligand>
        <name>Zn(2+)</name>
        <dbReference type="ChEBI" id="CHEBI:29105"/>
    </ligand>
</feature>
<dbReference type="PROSITE" id="PS00348">
    <property type="entry name" value="P53"/>
    <property type="match status" value="1"/>
</dbReference>
<organism evidence="19 20">
    <name type="scientific">Sinocyclocheilus anshuiensis</name>
    <dbReference type="NCBI Taxonomy" id="1608454"/>
    <lineage>
        <taxon>Eukaryota</taxon>
        <taxon>Metazoa</taxon>
        <taxon>Chordata</taxon>
        <taxon>Craniata</taxon>
        <taxon>Vertebrata</taxon>
        <taxon>Euteleostomi</taxon>
        <taxon>Actinopterygii</taxon>
        <taxon>Neopterygii</taxon>
        <taxon>Teleostei</taxon>
        <taxon>Ostariophysi</taxon>
        <taxon>Cypriniformes</taxon>
        <taxon>Cyprinidae</taxon>
        <taxon>Cyprininae</taxon>
        <taxon>Sinocyclocheilus</taxon>
    </lineage>
</organism>
<evidence type="ECO:0000256" key="3">
    <source>
        <dbReference type="ARBA" id="ARBA00022553"/>
    </source>
</evidence>
<feature type="compositionally biased region" description="Polar residues" evidence="17">
    <location>
        <begin position="46"/>
        <end position="91"/>
    </location>
</feature>
<dbReference type="InterPro" id="IPR011615">
    <property type="entry name" value="p53_DNA-bd"/>
</dbReference>
<dbReference type="GO" id="GO:0000981">
    <property type="term" value="F:DNA-binding transcription factor activity, RNA polymerase II-specific"/>
    <property type="evidence" value="ECO:0007669"/>
    <property type="project" value="TreeGrafter"/>
</dbReference>
<dbReference type="SUPFAM" id="SSF47719">
    <property type="entry name" value="p53 tetramerization domain"/>
    <property type="match status" value="1"/>
</dbReference>
<evidence type="ECO:0000256" key="16">
    <source>
        <dbReference type="RuleBase" id="RU003304"/>
    </source>
</evidence>
<accession>A0A671T083</accession>
<dbReference type="Ensembl" id="ENSSANT00000107784.1">
    <property type="protein sequence ID" value="ENSSANP00000101548.1"/>
    <property type="gene ID" value="ENSSANG00000049851.1"/>
</dbReference>
<dbReference type="InterPro" id="IPR037611">
    <property type="entry name" value="Tumor-p63_SAM"/>
</dbReference>
<protein>
    <recommendedName>
        <fullName evidence="16">Tumor protein 63 (p63)</fullName>
    </recommendedName>
</protein>
<evidence type="ECO:0000313" key="20">
    <source>
        <dbReference type="Proteomes" id="UP000472260"/>
    </source>
</evidence>
<dbReference type="SMART" id="SM00454">
    <property type="entry name" value="SAM"/>
    <property type="match status" value="1"/>
</dbReference>
<dbReference type="GO" id="GO:0006915">
    <property type="term" value="P:apoptotic process"/>
    <property type="evidence" value="ECO:0007669"/>
    <property type="project" value="UniProtKB-KW"/>
</dbReference>
<keyword evidence="6 13" id="KW-0862">Zinc</keyword>
<evidence type="ECO:0000256" key="15">
    <source>
        <dbReference type="PIRSR" id="PIRSR602117-3"/>
    </source>
</evidence>
<keyword evidence="3" id="KW-0597">Phosphoprotein</keyword>
<name>A0A671T083_9TELE</name>
<keyword evidence="7" id="KW-0832">Ubl conjugation</keyword>
<feature type="cross-link" description="Glycyl lysine isopeptide (Lys-Gly) (interchain with G-Cter in ubiquitin)" evidence="15">
    <location>
        <position position="295"/>
    </location>
</feature>
<reference evidence="19" key="1">
    <citation type="submission" date="2025-08" db="UniProtKB">
        <authorList>
            <consortium name="Ensembl"/>
        </authorList>
    </citation>
    <scope>IDENTIFICATION</scope>
</reference>
<keyword evidence="5 13" id="KW-0479">Metal-binding</keyword>
<dbReference type="SUPFAM" id="SSF47769">
    <property type="entry name" value="SAM/Pointed domain"/>
    <property type="match status" value="1"/>
</dbReference>
<dbReference type="Proteomes" id="UP000472260">
    <property type="component" value="Unassembled WGS sequence"/>
</dbReference>
<evidence type="ECO:0000256" key="10">
    <source>
        <dbReference type="ARBA" id="ARBA00023159"/>
    </source>
</evidence>
<dbReference type="GO" id="GO:0000978">
    <property type="term" value="F:RNA polymerase II cis-regulatory region sequence-specific DNA binding"/>
    <property type="evidence" value="ECO:0007669"/>
    <property type="project" value="TreeGrafter"/>
</dbReference>
<keyword evidence="4 16" id="KW-0053">Apoptosis</keyword>
<dbReference type="FunFam" id="4.10.170.10:FF:000001">
    <property type="entry name" value="Cellular tumor antigen p53"/>
    <property type="match status" value="1"/>
</dbReference>
<dbReference type="Pfam" id="PF00870">
    <property type="entry name" value="P53"/>
    <property type="match status" value="1"/>
</dbReference>
<dbReference type="CDD" id="cd09572">
    <property type="entry name" value="SAM_tumor-p63"/>
    <property type="match status" value="1"/>
</dbReference>
<dbReference type="InterPro" id="IPR001660">
    <property type="entry name" value="SAM"/>
</dbReference>